<dbReference type="InterPro" id="IPR026960">
    <property type="entry name" value="RVT-Znf"/>
</dbReference>
<dbReference type="InterPro" id="IPR012337">
    <property type="entry name" value="RNaseH-like_sf"/>
</dbReference>
<dbReference type="GO" id="GO:0003676">
    <property type="term" value="F:nucleic acid binding"/>
    <property type="evidence" value="ECO:0007669"/>
    <property type="project" value="InterPro"/>
</dbReference>
<dbReference type="PANTHER" id="PTHR47723">
    <property type="entry name" value="OS05G0353850 PROTEIN"/>
    <property type="match status" value="1"/>
</dbReference>
<dbReference type="InterPro" id="IPR044730">
    <property type="entry name" value="RNase_H-like_dom_plant"/>
</dbReference>
<dbReference type="AlphaFoldDB" id="A0AAE0CM30"/>
<evidence type="ECO:0008006" key="5">
    <source>
        <dbReference type="Google" id="ProtNLM"/>
    </source>
</evidence>
<proteinExistence type="predicted"/>
<comment type="caution">
    <text evidence="3">The sequence shown here is derived from an EMBL/GenBank/DDBJ whole genome shotgun (WGS) entry which is preliminary data.</text>
</comment>
<reference evidence="3" key="1">
    <citation type="journal article" date="2023" name="Plant J.">
        <title>Genome sequences and population genomics provide insights into the demographic history, inbreeding, and mutation load of two 'living fossil' tree species of Dipteronia.</title>
        <authorList>
            <person name="Feng Y."/>
            <person name="Comes H.P."/>
            <person name="Chen J."/>
            <person name="Zhu S."/>
            <person name="Lu R."/>
            <person name="Zhang X."/>
            <person name="Li P."/>
            <person name="Qiu J."/>
            <person name="Olsen K.M."/>
            <person name="Qiu Y."/>
        </authorList>
    </citation>
    <scope>NUCLEOTIDE SEQUENCE</scope>
    <source>
        <strain evidence="3">KIB01</strain>
    </source>
</reference>
<dbReference type="SUPFAM" id="SSF53098">
    <property type="entry name" value="Ribonuclease H-like"/>
    <property type="match status" value="1"/>
</dbReference>
<name>A0AAE0CM30_9ROSI</name>
<evidence type="ECO:0000313" key="3">
    <source>
        <dbReference type="EMBL" id="KAK2655573.1"/>
    </source>
</evidence>
<accession>A0AAE0CM30</accession>
<dbReference type="Pfam" id="PF13456">
    <property type="entry name" value="RVT_3"/>
    <property type="match status" value="1"/>
</dbReference>
<dbReference type="InterPro" id="IPR053151">
    <property type="entry name" value="RNase_H-like"/>
</dbReference>
<dbReference type="Pfam" id="PF13966">
    <property type="entry name" value="zf-RVT"/>
    <property type="match status" value="1"/>
</dbReference>
<dbReference type="InterPro" id="IPR002156">
    <property type="entry name" value="RNaseH_domain"/>
</dbReference>
<evidence type="ECO:0000259" key="1">
    <source>
        <dbReference type="Pfam" id="PF13456"/>
    </source>
</evidence>
<feature type="domain" description="Reverse transcriptase zinc-binding" evidence="2">
    <location>
        <begin position="142"/>
        <end position="226"/>
    </location>
</feature>
<evidence type="ECO:0000313" key="4">
    <source>
        <dbReference type="Proteomes" id="UP001280121"/>
    </source>
</evidence>
<protein>
    <recommendedName>
        <fullName evidence="5">RNase H type-1 domain-containing protein</fullName>
    </recommendedName>
</protein>
<dbReference type="GO" id="GO:0004523">
    <property type="term" value="F:RNA-DNA hybrid ribonuclease activity"/>
    <property type="evidence" value="ECO:0007669"/>
    <property type="project" value="InterPro"/>
</dbReference>
<keyword evidence="4" id="KW-1185">Reference proteome</keyword>
<dbReference type="Gene3D" id="3.30.420.10">
    <property type="entry name" value="Ribonuclease H-like superfamily/Ribonuclease H"/>
    <property type="match status" value="1"/>
</dbReference>
<sequence>MIWPSSLLRSVNRCIGLKDLGLLNDSLLKKLTWKFMTSESFGFSFLRERYLTQLRKSHGENSQRDFWRDNWLGVPILELLGILDYFATLIKARVSDFIYEGKWVLDDNFRVRFPDLYSRIDSVAISLVIDSLVWAHSRDGQFSCKSVYSCMIRDSPQVLWWKDVWCHFNAPSRSALTWRLLLNRLPIEDRLCRVGFHLAFRYSVYGVSSESSDHLFIRCSLAVALWEAVFSAFQRLSDANQLKIGCMRNCVDDLLILHRFDLCGRPTKAPFIRSVIWSPLAPGWTKVITDGAVLSSPGAGGCGGIFRNCRAFVKGCFAVPLDHVFAFEAELLAASITINFAWQNGWHRICLESDSSYVVHLLSSHSEQVPWRIRQAWQHFIYQISKMEFQFLISLGRGIRLQTLFLSKLWG</sequence>
<dbReference type="CDD" id="cd06222">
    <property type="entry name" value="RNase_H_like"/>
    <property type="match status" value="1"/>
</dbReference>
<feature type="domain" description="RNase H type-1" evidence="1">
    <location>
        <begin position="289"/>
        <end position="386"/>
    </location>
</feature>
<dbReference type="PANTHER" id="PTHR47723:SF19">
    <property type="entry name" value="POLYNUCLEOTIDYL TRANSFERASE, RIBONUCLEASE H-LIKE SUPERFAMILY PROTEIN"/>
    <property type="match status" value="1"/>
</dbReference>
<gene>
    <name evidence="3" type="ORF">Ddye_008625</name>
</gene>
<evidence type="ECO:0000259" key="2">
    <source>
        <dbReference type="Pfam" id="PF13966"/>
    </source>
</evidence>
<dbReference type="EMBL" id="JANJYI010000003">
    <property type="protein sequence ID" value="KAK2655573.1"/>
    <property type="molecule type" value="Genomic_DNA"/>
</dbReference>
<organism evidence="3 4">
    <name type="scientific">Dipteronia dyeriana</name>
    <dbReference type="NCBI Taxonomy" id="168575"/>
    <lineage>
        <taxon>Eukaryota</taxon>
        <taxon>Viridiplantae</taxon>
        <taxon>Streptophyta</taxon>
        <taxon>Embryophyta</taxon>
        <taxon>Tracheophyta</taxon>
        <taxon>Spermatophyta</taxon>
        <taxon>Magnoliopsida</taxon>
        <taxon>eudicotyledons</taxon>
        <taxon>Gunneridae</taxon>
        <taxon>Pentapetalae</taxon>
        <taxon>rosids</taxon>
        <taxon>malvids</taxon>
        <taxon>Sapindales</taxon>
        <taxon>Sapindaceae</taxon>
        <taxon>Hippocastanoideae</taxon>
        <taxon>Acereae</taxon>
        <taxon>Dipteronia</taxon>
    </lineage>
</organism>
<dbReference type="InterPro" id="IPR036397">
    <property type="entry name" value="RNaseH_sf"/>
</dbReference>
<dbReference type="Proteomes" id="UP001280121">
    <property type="component" value="Unassembled WGS sequence"/>
</dbReference>